<dbReference type="EMBL" id="CM007385">
    <property type="protein sequence ID" value="ONK70142.1"/>
    <property type="molecule type" value="Genomic_DNA"/>
</dbReference>
<proteinExistence type="predicted"/>
<sequence length="113" mass="12310">MFAGALAALIPRMADDARDGERQNWGLDGGLLVENMNEKQGIPYEISGGRASERIRECVHNAGESECAMLLGPYRMPDLVGELHFGKSRPNPIVAARENKRDGTACKVKARVS</sequence>
<gene>
    <name evidence="1" type="ORF">A4U43_C05F30690</name>
</gene>
<organism evidence="1 2">
    <name type="scientific">Asparagus officinalis</name>
    <name type="common">Garden asparagus</name>
    <dbReference type="NCBI Taxonomy" id="4686"/>
    <lineage>
        <taxon>Eukaryota</taxon>
        <taxon>Viridiplantae</taxon>
        <taxon>Streptophyta</taxon>
        <taxon>Embryophyta</taxon>
        <taxon>Tracheophyta</taxon>
        <taxon>Spermatophyta</taxon>
        <taxon>Magnoliopsida</taxon>
        <taxon>Liliopsida</taxon>
        <taxon>Asparagales</taxon>
        <taxon>Asparagaceae</taxon>
        <taxon>Asparagoideae</taxon>
        <taxon>Asparagus</taxon>
    </lineage>
</organism>
<dbReference type="Proteomes" id="UP000243459">
    <property type="component" value="Chromosome 5"/>
</dbReference>
<protein>
    <submittedName>
        <fullName evidence="1">Uncharacterized protein</fullName>
    </submittedName>
</protein>
<name>A0A5P1EW51_ASPOF</name>
<accession>A0A5P1EW51</accession>
<reference evidence="2" key="1">
    <citation type="journal article" date="2017" name="Nat. Commun.">
        <title>The asparagus genome sheds light on the origin and evolution of a young Y chromosome.</title>
        <authorList>
            <person name="Harkess A."/>
            <person name="Zhou J."/>
            <person name="Xu C."/>
            <person name="Bowers J.E."/>
            <person name="Van der Hulst R."/>
            <person name="Ayyampalayam S."/>
            <person name="Mercati F."/>
            <person name="Riccardi P."/>
            <person name="McKain M.R."/>
            <person name="Kakrana A."/>
            <person name="Tang H."/>
            <person name="Ray J."/>
            <person name="Groenendijk J."/>
            <person name="Arikit S."/>
            <person name="Mathioni S.M."/>
            <person name="Nakano M."/>
            <person name="Shan H."/>
            <person name="Telgmann-Rauber A."/>
            <person name="Kanno A."/>
            <person name="Yue Z."/>
            <person name="Chen H."/>
            <person name="Li W."/>
            <person name="Chen Y."/>
            <person name="Xu X."/>
            <person name="Zhang Y."/>
            <person name="Luo S."/>
            <person name="Chen H."/>
            <person name="Gao J."/>
            <person name="Mao Z."/>
            <person name="Pires J.C."/>
            <person name="Luo M."/>
            <person name="Kudrna D."/>
            <person name="Wing R.A."/>
            <person name="Meyers B.C."/>
            <person name="Yi K."/>
            <person name="Kong H."/>
            <person name="Lavrijsen P."/>
            <person name="Sunseri F."/>
            <person name="Falavigna A."/>
            <person name="Ye Y."/>
            <person name="Leebens-Mack J.H."/>
            <person name="Chen G."/>
        </authorList>
    </citation>
    <scope>NUCLEOTIDE SEQUENCE [LARGE SCALE GENOMIC DNA]</scope>
    <source>
        <strain evidence="2">cv. DH0086</strain>
    </source>
</reference>
<dbReference type="Gramene" id="ONK70142">
    <property type="protein sequence ID" value="ONK70142"/>
    <property type="gene ID" value="A4U43_C05F30690"/>
</dbReference>
<evidence type="ECO:0000313" key="1">
    <source>
        <dbReference type="EMBL" id="ONK70142.1"/>
    </source>
</evidence>
<keyword evidence="2" id="KW-1185">Reference proteome</keyword>
<evidence type="ECO:0000313" key="2">
    <source>
        <dbReference type="Proteomes" id="UP000243459"/>
    </source>
</evidence>
<dbReference type="AlphaFoldDB" id="A0A5P1EW51"/>